<accession>A0A211ZG43</accession>
<protein>
    <recommendedName>
        <fullName evidence="1">MazG C-terminal domain-containing protein</fullName>
    </recommendedName>
</protein>
<dbReference type="Pfam" id="PF18722">
    <property type="entry name" value="MazG_C"/>
    <property type="match status" value="1"/>
</dbReference>
<dbReference type="AlphaFoldDB" id="A0A211ZG43"/>
<sequence length="417" mass="47115">MAGVGSLEVTKAKETELLRPQRSLFDDADIPVGLDEYQQFTIRTDRNDRPGTEGLGFVLLGLFGEIGSLLSALKKKRRDKDAFVAYHDTVLEELGDSLWYFANTALRAGLPLSVIAQRMPAKLDNWDYRGRAGATTFSDLQRANQHFAGPMVTAAVEHRLLALAGKVGHLLEDWSSGRIAVNRDVLSADLVEIFRALLAAADDAEVSLDEAARRNIVKTLGRWPDEPDWGALFDADFPPEEQFPSRMTMVFKEHTVGGRPYVTQQLNGVNIGSRLTDNRHEPDDYRFHDVFHLAFAAILGWSPTLRGLLKLKRKSRPDIDENEDGARASIIEEGISTWIFNHGARNADFRNTSNLDYGLLKAVHELVRGYEVEARPLWQWERAILEGFRIFRELRRHRGGAVKIDLERRTIEFEPVQ</sequence>
<dbReference type="CDD" id="cd11541">
    <property type="entry name" value="NTP-PPase_u4"/>
    <property type="match status" value="1"/>
</dbReference>
<dbReference type="Proteomes" id="UP000196655">
    <property type="component" value="Unassembled WGS sequence"/>
</dbReference>
<reference evidence="3" key="1">
    <citation type="submission" date="2017-05" db="EMBL/GenBank/DDBJ databases">
        <authorList>
            <person name="Macchi M."/>
            <person name="Festa S."/>
            <person name="Coppotelli B.M."/>
            <person name="Morelli I.S."/>
        </authorList>
    </citation>
    <scope>NUCLEOTIDE SEQUENCE [LARGE SCALE GENOMIC DNA]</scope>
    <source>
        <strain evidence="3">I</strain>
    </source>
</reference>
<dbReference type="Gene3D" id="1.10.287.1080">
    <property type="entry name" value="MazG-like"/>
    <property type="match status" value="1"/>
</dbReference>
<evidence type="ECO:0000313" key="2">
    <source>
        <dbReference type="EMBL" id="OWJ64087.1"/>
    </source>
</evidence>
<organism evidence="2 3">
    <name type="scientific">Inquilinus limosus</name>
    <dbReference type="NCBI Taxonomy" id="171674"/>
    <lineage>
        <taxon>Bacteria</taxon>
        <taxon>Pseudomonadati</taxon>
        <taxon>Pseudomonadota</taxon>
        <taxon>Alphaproteobacteria</taxon>
        <taxon>Rhodospirillales</taxon>
        <taxon>Rhodospirillaceae</taxon>
        <taxon>Inquilinus</taxon>
    </lineage>
</organism>
<dbReference type="EMBL" id="NHON01000069">
    <property type="protein sequence ID" value="OWJ64087.1"/>
    <property type="molecule type" value="Genomic_DNA"/>
</dbReference>
<comment type="caution">
    <text evidence="2">The sequence shown here is derived from an EMBL/GenBank/DDBJ whole genome shotgun (WGS) entry which is preliminary data.</text>
</comment>
<evidence type="ECO:0000259" key="1">
    <source>
        <dbReference type="Pfam" id="PF18722"/>
    </source>
</evidence>
<name>A0A211ZG43_9PROT</name>
<dbReference type="InterPro" id="IPR011379">
    <property type="entry name" value="MazG-related_GP37"/>
</dbReference>
<feature type="domain" description="MazG C-terminal" evidence="1">
    <location>
        <begin position="232"/>
        <end position="416"/>
    </location>
</feature>
<gene>
    <name evidence="2" type="ORF">BWR60_26605</name>
</gene>
<keyword evidence="3" id="KW-1185">Reference proteome</keyword>
<dbReference type="InterPro" id="IPR041407">
    <property type="entry name" value="MazG_C"/>
</dbReference>
<evidence type="ECO:0000313" key="3">
    <source>
        <dbReference type="Proteomes" id="UP000196655"/>
    </source>
</evidence>
<proteinExistence type="predicted"/>
<dbReference type="SUPFAM" id="SSF101386">
    <property type="entry name" value="all-alpha NTP pyrophosphatases"/>
    <property type="match status" value="1"/>
</dbReference>